<organism evidence="2 3">
    <name type="scientific">Armillaria gallica</name>
    <name type="common">Bulbous honey fungus</name>
    <name type="synonym">Armillaria bulbosa</name>
    <dbReference type="NCBI Taxonomy" id="47427"/>
    <lineage>
        <taxon>Eukaryota</taxon>
        <taxon>Fungi</taxon>
        <taxon>Dikarya</taxon>
        <taxon>Basidiomycota</taxon>
        <taxon>Agaricomycotina</taxon>
        <taxon>Agaricomycetes</taxon>
        <taxon>Agaricomycetidae</taxon>
        <taxon>Agaricales</taxon>
        <taxon>Marasmiineae</taxon>
        <taxon>Physalacriaceae</taxon>
        <taxon>Armillaria</taxon>
    </lineage>
</organism>
<feature type="coiled-coil region" evidence="1">
    <location>
        <begin position="52"/>
        <end position="79"/>
    </location>
</feature>
<evidence type="ECO:0000313" key="2">
    <source>
        <dbReference type="EMBL" id="PBK84147.1"/>
    </source>
</evidence>
<feature type="non-terminal residue" evidence="2">
    <location>
        <position position="141"/>
    </location>
</feature>
<name>A0A2H3D519_ARMGA</name>
<accession>A0A2H3D519</accession>
<dbReference type="InParanoid" id="A0A2H3D519"/>
<dbReference type="OrthoDB" id="3269400at2759"/>
<protein>
    <recommendedName>
        <fullName evidence="4">F-box domain-containing protein</fullName>
    </recommendedName>
</protein>
<evidence type="ECO:0000313" key="3">
    <source>
        <dbReference type="Proteomes" id="UP000217790"/>
    </source>
</evidence>
<gene>
    <name evidence="2" type="ORF">ARMGADRAFT_943934</name>
</gene>
<proteinExistence type="predicted"/>
<dbReference type="Proteomes" id="UP000217790">
    <property type="component" value="Unassembled WGS sequence"/>
</dbReference>
<dbReference type="EMBL" id="KZ293700">
    <property type="protein sequence ID" value="PBK84147.1"/>
    <property type="molecule type" value="Genomic_DNA"/>
</dbReference>
<keyword evidence="3" id="KW-1185">Reference proteome</keyword>
<evidence type="ECO:0008006" key="4">
    <source>
        <dbReference type="Google" id="ProtNLM"/>
    </source>
</evidence>
<reference evidence="3" key="1">
    <citation type="journal article" date="2017" name="Nat. Ecol. Evol.">
        <title>Genome expansion and lineage-specific genetic innovations in the forest pathogenic fungi Armillaria.</title>
        <authorList>
            <person name="Sipos G."/>
            <person name="Prasanna A.N."/>
            <person name="Walter M.C."/>
            <person name="O'Connor E."/>
            <person name="Balint B."/>
            <person name="Krizsan K."/>
            <person name="Kiss B."/>
            <person name="Hess J."/>
            <person name="Varga T."/>
            <person name="Slot J."/>
            <person name="Riley R."/>
            <person name="Boka B."/>
            <person name="Rigling D."/>
            <person name="Barry K."/>
            <person name="Lee J."/>
            <person name="Mihaltcheva S."/>
            <person name="LaButti K."/>
            <person name="Lipzen A."/>
            <person name="Waldron R."/>
            <person name="Moloney N.M."/>
            <person name="Sperisen C."/>
            <person name="Kredics L."/>
            <person name="Vagvoelgyi C."/>
            <person name="Patrignani A."/>
            <person name="Fitzpatrick D."/>
            <person name="Nagy I."/>
            <person name="Doyle S."/>
            <person name="Anderson J.B."/>
            <person name="Grigoriev I.V."/>
            <person name="Gueldener U."/>
            <person name="Muensterkoetter M."/>
            <person name="Nagy L.G."/>
        </authorList>
    </citation>
    <scope>NUCLEOTIDE SEQUENCE [LARGE SCALE GENOMIC DNA]</scope>
    <source>
        <strain evidence="3">Ar21-2</strain>
    </source>
</reference>
<dbReference type="AlphaFoldDB" id="A0A2H3D519"/>
<sequence>MLCPKCLPTVPEDSDLCLVPPIVDAYLKTNNAPLDAEIVDNRDSLQNLRQPLIQVDEEIKLLSQTLEKLKKRRVDISKAISKHRGVLSLIRRLPLEMLGEIFIRANNSCYTVFDTSYGPWALSHVNRQWRAAALAGPARLW</sequence>
<dbReference type="STRING" id="47427.A0A2H3D519"/>
<keyword evidence="1" id="KW-0175">Coiled coil</keyword>
<evidence type="ECO:0000256" key="1">
    <source>
        <dbReference type="SAM" id="Coils"/>
    </source>
</evidence>